<dbReference type="GO" id="GO:0005737">
    <property type="term" value="C:cytoplasm"/>
    <property type="evidence" value="ECO:0007669"/>
    <property type="project" value="TreeGrafter"/>
</dbReference>
<keyword evidence="3" id="KW-0479">Metal-binding</keyword>
<dbReference type="Gene3D" id="3.30.420.10">
    <property type="entry name" value="Ribonuclease H-like superfamily/Ribonuclease H"/>
    <property type="match status" value="2"/>
</dbReference>
<dbReference type="SUPFAM" id="SSF53098">
    <property type="entry name" value="Ribonuclease H-like"/>
    <property type="match status" value="1"/>
</dbReference>
<gene>
    <name evidence="10" type="ORF">CLUMA_CG021381</name>
</gene>
<dbReference type="GO" id="GO:0046872">
    <property type="term" value="F:metal ion binding"/>
    <property type="evidence" value="ECO:0007669"/>
    <property type="project" value="UniProtKB-KW"/>
</dbReference>
<evidence type="ECO:0000256" key="7">
    <source>
        <dbReference type="ARBA" id="ARBA00025769"/>
    </source>
</evidence>
<dbReference type="PANTHER" id="PTHR13058">
    <property type="entry name" value="THREE PRIME REPAIR EXONUCLEASE 1, 2"/>
    <property type="match status" value="1"/>
</dbReference>
<dbReference type="InterPro" id="IPR040393">
    <property type="entry name" value="TREX1/2"/>
</dbReference>
<keyword evidence="6" id="KW-0460">Magnesium</keyword>
<evidence type="ECO:0000256" key="5">
    <source>
        <dbReference type="ARBA" id="ARBA00022839"/>
    </source>
</evidence>
<reference evidence="10 11" key="1">
    <citation type="submission" date="2015-04" db="EMBL/GenBank/DDBJ databases">
        <authorList>
            <person name="Syromyatnikov M.Y."/>
            <person name="Popov V.N."/>
        </authorList>
    </citation>
    <scope>NUCLEOTIDE SEQUENCE [LARGE SCALE GENOMIC DNA]</scope>
</reference>
<dbReference type="InterPro" id="IPR012337">
    <property type="entry name" value="RNaseH-like_sf"/>
</dbReference>
<evidence type="ECO:0000313" key="11">
    <source>
        <dbReference type="Proteomes" id="UP000183832"/>
    </source>
</evidence>
<dbReference type="PANTHER" id="PTHR13058:SF19">
    <property type="entry name" value="LD40940P"/>
    <property type="match status" value="1"/>
</dbReference>
<feature type="domain" description="Exonuclease" evidence="9">
    <location>
        <begin position="26"/>
        <end position="348"/>
    </location>
</feature>
<feature type="compositionally biased region" description="Polar residues" evidence="8">
    <location>
        <begin position="257"/>
        <end position="280"/>
    </location>
</feature>
<dbReference type="GO" id="GO:0008296">
    <property type="term" value="F:3'-5'-DNA exonuclease activity"/>
    <property type="evidence" value="ECO:0007669"/>
    <property type="project" value="TreeGrafter"/>
</dbReference>
<name>A0A1J1J8X3_9DIPT</name>
<comment type="similarity">
    <text evidence="7">Belongs to the exonuclease superfamily. TREX family.</text>
</comment>
<dbReference type="AlphaFoldDB" id="A0A1J1J8X3"/>
<dbReference type="InterPro" id="IPR013520">
    <property type="entry name" value="Ribonucl_H"/>
</dbReference>
<comment type="cofactor">
    <cofactor evidence="1">
        <name>Mg(2+)</name>
        <dbReference type="ChEBI" id="CHEBI:18420"/>
    </cofactor>
</comment>
<protein>
    <submittedName>
        <fullName evidence="10">CLUMA_CG021381, isoform A</fullName>
    </submittedName>
</protein>
<dbReference type="InterPro" id="IPR036397">
    <property type="entry name" value="RNaseH_sf"/>
</dbReference>
<evidence type="ECO:0000256" key="4">
    <source>
        <dbReference type="ARBA" id="ARBA00022801"/>
    </source>
</evidence>
<organism evidence="10 11">
    <name type="scientific">Clunio marinus</name>
    <dbReference type="NCBI Taxonomy" id="568069"/>
    <lineage>
        <taxon>Eukaryota</taxon>
        <taxon>Metazoa</taxon>
        <taxon>Ecdysozoa</taxon>
        <taxon>Arthropoda</taxon>
        <taxon>Hexapoda</taxon>
        <taxon>Insecta</taxon>
        <taxon>Pterygota</taxon>
        <taxon>Neoptera</taxon>
        <taxon>Endopterygota</taxon>
        <taxon>Diptera</taxon>
        <taxon>Nematocera</taxon>
        <taxon>Chironomoidea</taxon>
        <taxon>Chironomidae</taxon>
        <taxon>Clunio</taxon>
    </lineage>
</organism>
<keyword evidence="2" id="KW-0540">Nuclease</keyword>
<evidence type="ECO:0000313" key="10">
    <source>
        <dbReference type="EMBL" id="CRL08316.1"/>
    </source>
</evidence>
<sequence length="363" mass="41834">MNFGENFTSVLTQQCSSTSNASKIKTLAFFDLEATGIPALEFNKTKITELTIVACSVEHMIQAKASDIPRVCHKLSLCFNPFKLISHKSSEITGLTNELLEHENKFDKNALNLVECFLFKLQQPVCLVAHNGKKFDFPLLKTQFEFHDGSFPFSLKCCDSLEVFQKLDQQQEEKYEILSQNYSLEWMWNNSRNNESLNNDEKGLFKSRYLNSSENDNEIDEVFKKMVEDELNKIREKESQDEDSSEGAISLMKQKINETTPENRTNPINTQPYHSNNFGVKSNASTSLKRKFFTQEQSNTQQWTRGKYTLRAIHKRMLGFYPNKIHSSESDVLSLMACVNTCKNDFIRILNEISIDFSDVKKL</sequence>
<accession>A0A1J1J8X3</accession>
<evidence type="ECO:0000256" key="8">
    <source>
        <dbReference type="SAM" id="MobiDB-lite"/>
    </source>
</evidence>
<keyword evidence="4" id="KW-0378">Hydrolase</keyword>
<evidence type="ECO:0000256" key="2">
    <source>
        <dbReference type="ARBA" id="ARBA00022722"/>
    </source>
</evidence>
<dbReference type="Proteomes" id="UP000183832">
    <property type="component" value="Unassembled WGS sequence"/>
</dbReference>
<dbReference type="EMBL" id="CVRI01000075">
    <property type="protein sequence ID" value="CRL08316.1"/>
    <property type="molecule type" value="Genomic_DNA"/>
</dbReference>
<evidence type="ECO:0000256" key="6">
    <source>
        <dbReference type="ARBA" id="ARBA00022842"/>
    </source>
</evidence>
<dbReference type="GO" id="GO:0003676">
    <property type="term" value="F:nucleic acid binding"/>
    <property type="evidence" value="ECO:0007669"/>
    <property type="project" value="InterPro"/>
</dbReference>
<keyword evidence="5" id="KW-0269">Exonuclease</keyword>
<feature type="region of interest" description="Disordered" evidence="8">
    <location>
        <begin position="256"/>
        <end position="280"/>
    </location>
</feature>
<evidence type="ECO:0000256" key="1">
    <source>
        <dbReference type="ARBA" id="ARBA00001946"/>
    </source>
</evidence>
<proteinExistence type="inferred from homology"/>
<evidence type="ECO:0000259" key="9">
    <source>
        <dbReference type="SMART" id="SM00479"/>
    </source>
</evidence>
<dbReference type="STRING" id="568069.A0A1J1J8X3"/>
<dbReference type="SMART" id="SM00479">
    <property type="entry name" value="EXOIII"/>
    <property type="match status" value="1"/>
</dbReference>
<dbReference type="GO" id="GO:0006308">
    <property type="term" value="P:DNA catabolic process"/>
    <property type="evidence" value="ECO:0007669"/>
    <property type="project" value="TreeGrafter"/>
</dbReference>
<dbReference type="OrthoDB" id="10250935at2759"/>
<evidence type="ECO:0000256" key="3">
    <source>
        <dbReference type="ARBA" id="ARBA00022723"/>
    </source>
</evidence>
<keyword evidence="11" id="KW-1185">Reference proteome</keyword>